<keyword evidence="1" id="KW-0812">Transmembrane</keyword>
<keyword evidence="3" id="KW-1185">Reference proteome</keyword>
<dbReference type="EMBL" id="FTNM01000006">
    <property type="protein sequence ID" value="SIR46190.1"/>
    <property type="molecule type" value="Genomic_DNA"/>
</dbReference>
<reference evidence="3" key="1">
    <citation type="submission" date="2017-01" db="EMBL/GenBank/DDBJ databases">
        <authorList>
            <person name="Varghese N."/>
            <person name="Submissions S."/>
        </authorList>
    </citation>
    <scope>NUCLEOTIDE SEQUENCE [LARGE SCALE GENOMIC DNA]</scope>
    <source>
        <strain evidence="3">DM9</strain>
    </source>
</reference>
<name>A0A1N7B490_9BACT</name>
<evidence type="ECO:0000256" key="1">
    <source>
        <dbReference type="SAM" id="Phobius"/>
    </source>
</evidence>
<protein>
    <submittedName>
        <fullName evidence="2">Uncharacterized protein</fullName>
    </submittedName>
</protein>
<accession>A0A1N7B490</accession>
<dbReference type="AlphaFoldDB" id="A0A1N7B490"/>
<proteinExistence type="predicted"/>
<feature type="non-terminal residue" evidence="2">
    <location>
        <position position="1"/>
    </location>
</feature>
<dbReference type="Proteomes" id="UP000185924">
    <property type="component" value="Unassembled WGS sequence"/>
</dbReference>
<organism evidence="2 3">
    <name type="scientific">Pontibacter lucknowensis</name>
    <dbReference type="NCBI Taxonomy" id="1077936"/>
    <lineage>
        <taxon>Bacteria</taxon>
        <taxon>Pseudomonadati</taxon>
        <taxon>Bacteroidota</taxon>
        <taxon>Cytophagia</taxon>
        <taxon>Cytophagales</taxon>
        <taxon>Hymenobacteraceae</taxon>
        <taxon>Pontibacter</taxon>
    </lineage>
</organism>
<keyword evidence="1" id="KW-0472">Membrane</keyword>
<gene>
    <name evidence="2" type="ORF">SAMN05421545_3782</name>
</gene>
<keyword evidence="1" id="KW-1133">Transmembrane helix</keyword>
<evidence type="ECO:0000313" key="3">
    <source>
        <dbReference type="Proteomes" id="UP000185924"/>
    </source>
</evidence>
<dbReference type="RefSeq" id="WP_234986449.1">
    <property type="nucleotide sequence ID" value="NZ_FTNM01000006.1"/>
</dbReference>
<sequence>GNAAARLAGLNSIYAFGSSAGIPFFIACDSSPPVKPESFAILKFENNPNDGFNYSIYDNIRLSALCAQLLQRAFALICLLDLLLVAVVRMSLYR</sequence>
<evidence type="ECO:0000313" key="2">
    <source>
        <dbReference type="EMBL" id="SIR46190.1"/>
    </source>
</evidence>
<feature type="transmembrane region" description="Helical" evidence="1">
    <location>
        <begin position="73"/>
        <end position="92"/>
    </location>
</feature>